<dbReference type="InterPro" id="IPR050156">
    <property type="entry name" value="TC-AMP_synthase_SUA5"/>
</dbReference>
<keyword evidence="9" id="KW-0067">ATP-binding</keyword>
<evidence type="ECO:0000256" key="7">
    <source>
        <dbReference type="ARBA" id="ARBA00022695"/>
    </source>
</evidence>
<dbReference type="GO" id="GO:0008033">
    <property type="term" value="P:tRNA processing"/>
    <property type="evidence" value="ECO:0007669"/>
    <property type="project" value="UniProtKB-KW"/>
</dbReference>
<dbReference type="SUPFAM" id="SSF55821">
    <property type="entry name" value="YrdC/RibB"/>
    <property type="match status" value="1"/>
</dbReference>
<dbReference type="Pfam" id="PF01300">
    <property type="entry name" value="Sua5_yciO_yrdC"/>
    <property type="match status" value="2"/>
</dbReference>
<keyword evidence="6" id="KW-0819">tRNA processing</keyword>
<dbReference type="EC" id="2.7.7.87" evidence="3"/>
<dbReference type="AlphaFoldDB" id="A0A1F6MQR5"/>
<keyword evidence="8" id="KW-0547">Nucleotide-binding</keyword>
<dbReference type="GO" id="GO:0000049">
    <property type="term" value="F:tRNA binding"/>
    <property type="evidence" value="ECO:0007669"/>
    <property type="project" value="TreeGrafter"/>
</dbReference>
<evidence type="ECO:0000256" key="9">
    <source>
        <dbReference type="ARBA" id="ARBA00022840"/>
    </source>
</evidence>
<evidence type="ECO:0000256" key="2">
    <source>
        <dbReference type="ARBA" id="ARBA00007663"/>
    </source>
</evidence>
<accession>A0A1F6MQR5</accession>
<dbReference type="GO" id="GO:0003725">
    <property type="term" value="F:double-stranded RNA binding"/>
    <property type="evidence" value="ECO:0007669"/>
    <property type="project" value="InterPro"/>
</dbReference>
<keyword evidence="7" id="KW-0548">Nucleotidyltransferase</keyword>
<evidence type="ECO:0000313" key="13">
    <source>
        <dbReference type="EMBL" id="OGH74004.1"/>
    </source>
</evidence>
<name>A0A1F6MQR5_9BACT</name>
<evidence type="ECO:0000256" key="1">
    <source>
        <dbReference type="ARBA" id="ARBA00004496"/>
    </source>
</evidence>
<evidence type="ECO:0000256" key="11">
    <source>
        <dbReference type="ARBA" id="ARBA00048366"/>
    </source>
</evidence>
<keyword evidence="5" id="KW-0808">Transferase</keyword>
<evidence type="ECO:0000256" key="5">
    <source>
        <dbReference type="ARBA" id="ARBA00022679"/>
    </source>
</evidence>
<dbReference type="InterPro" id="IPR006070">
    <property type="entry name" value="Sua5-like_dom"/>
</dbReference>
<organism evidence="13 14">
    <name type="scientific">Candidatus Magasanikbacteria bacterium RIFCSPLOWO2_12_FULL_43_12</name>
    <dbReference type="NCBI Taxonomy" id="1798692"/>
    <lineage>
        <taxon>Bacteria</taxon>
        <taxon>Candidatus Magasanikiibacteriota</taxon>
    </lineage>
</organism>
<proteinExistence type="inferred from homology"/>
<dbReference type="InterPro" id="IPR017945">
    <property type="entry name" value="DHBP_synth_RibB-like_a/b_dom"/>
</dbReference>
<evidence type="ECO:0000313" key="14">
    <source>
        <dbReference type="Proteomes" id="UP000178347"/>
    </source>
</evidence>
<dbReference type="PANTHER" id="PTHR17490">
    <property type="entry name" value="SUA5"/>
    <property type="match status" value="1"/>
</dbReference>
<comment type="similarity">
    <text evidence="2">Belongs to the SUA5 family.</text>
</comment>
<dbReference type="GO" id="GO:0005524">
    <property type="term" value="F:ATP binding"/>
    <property type="evidence" value="ECO:0007669"/>
    <property type="project" value="UniProtKB-KW"/>
</dbReference>
<feature type="domain" description="YrdC-like" evidence="12">
    <location>
        <begin position="8"/>
        <end position="239"/>
    </location>
</feature>
<keyword evidence="4" id="KW-0963">Cytoplasm</keyword>
<dbReference type="GO" id="GO:0006450">
    <property type="term" value="P:regulation of translational fidelity"/>
    <property type="evidence" value="ECO:0007669"/>
    <property type="project" value="TreeGrafter"/>
</dbReference>
<dbReference type="GO" id="GO:0005737">
    <property type="term" value="C:cytoplasm"/>
    <property type="evidence" value="ECO:0007669"/>
    <property type="project" value="UniProtKB-SubCell"/>
</dbReference>
<evidence type="ECO:0000256" key="6">
    <source>
        <dbReference type="ARBA" id="ARBA00022694"/>
    </source>
</evidence>
<dbReference type="STRING" id="1798692.A3G00_02175"/>
<dbReference type="PROSITE" id="PS51163">
    <property type="entry name" value="YRDC"/>
    <property type="match status" value="1"/>
</dbReference>
<sequence>MRIIKLDILDIGDIVEMLKKGQTIVYPTETCYGLGCDARNVEAVEKVAKIKQRQANKPMLVVVPDAAMALRYLEWSLKLQELADKYWFIRRSPPKADEVEPGALTVVGKALSLRGVAEATTKQSTLFRRLLDCFVARAPRNDSLAPGVVASDGTVAFRVTSHPIAARLSRELDAPLVSTSANISGEEQPYSVEAVQRYFASQSDQPDIIIDAGELPRRAPSTIVRVIGDRVEVLRQGEVVVINF</sequence>
<reference evidence="13 14" key="1">
    <citation type="journal article" date="2016" name="Nat. Commun.">
        <title>Thousands of microbial genomes shed light on interconnected biogeochemical processes in an aquifer system.</title>
        <authorList>
            <person name="Anantharaman K."/>
            <person name="Brown C.T."/>
            <person name="Hug L.A."/>
            <person name="Sharon I."/>
            <person name="Castelle C.J."/>
            <person name="Probst A.J."/>
            <person name="Thomas B.C."/>
            <person name="Singh A."/>
            <person name="Wilkins M.J."/>
            <person name="Karaoz U."/>
            <person name="Brodie E.L."/>
            <person name="Williams K.H."/>
            <person name="Hubbard S.S."/>
            <person name="Banfield J.F."/>
        </authorList>
    </citation>
    <scope>NUCLEOTIDE SEQUENCE [LARGE SCALE GENOMIC DNA]</scope>
</reference>
<dbReference type="Gene3D" id="3.90.870.10">
    <property type="entry name" value="DHBP synthase"/>
    <property type="match status" value="2"/>
</dbReference>
<dbReference type="EMBL" id="MFQN01000032">
    <property type="protein sequence ID" value="OGH74004.1"/>
    <property type="molecule type" value="Genomic_DNA"/>
</dbReference>
<evidence type="ECO:0000256" key="8">
    <source>
        <dbReference type="ARBA" id="ARBA00022741"/>
    </source>
</evidence>
<dbReference type="PANTHER" id="PTHR17490:SF16">
    <property type="entry name" value="THREONYLCARBAMOYL-AMP SYNTHASE"/>
    <property type="match status" value="1"/>
</dbReference>
<evidence type="ECO:0000256" key="3">
    <source>
        <dbReference type="ARBA" id="ARBA00012584"/>
    </source>
</evidence>
<evidence type="ECO:0000256" key="10">
    <source>
        <dbReference type="ARBA" id="ARBA00029774"/>
    </source>
</evidence>
<evidence type="ECO:0000259" key="12">
    <source>
        <dbReference type="PROSITE" id="PS51163"/>
    </source>
</evidence>
<evidence type="ECO:0000256" key="4">
    <source>
        <dbReference type="ARBA" id="ARBA00022490"/>
    </source>
</evidence>
<protein>
    <recommendedName>
        <fullName evidence="10">L-threonylcarbamoyladenylate synthase</fullName>
        <ecNumber evidence="3">2.7.7.87</ecNumber>
    </recommendedName>
    <alternativeName>
        <fullName evidence="10">L-threonylcarbamoyladenylate synthase</fullName>
    </alternativeName>
</protein>
<comment type="caution">
    <text evidence="13">The sequence shown here is derived from an EMBL/GenBank/DDBJ whole genome shotgun (WGS) entry which is preliminary data.</text>
</comment>
<dbReference type="Proteomes" id="UP000178347">
    <property type="component" value="Unassembled WGS sequence"/>
</dbReference>
<dbReference type="GO" id="GO:0061710">
    <property type="term" value="F:L-threonylcarbamoyladenylate synthase"/>
    <property type="evidence" value="ECO:0007669"/>
    <property type="project" value="UniProtKB-EC"/>
</dbReference>
<comment type="catalytic activity">
    <reaction evidence="11">
        <text>L-threonine + hydrogencarbonate + ATP = L-threonylcarbamoyladenylate + diphosphate + H2O</text>
        <dbReference type="Rhea" id="RHEA:36407"/>
        <dbReference type="ChEBI" id="CHEBI:15377"/>
        <dbReference type="ChEBI" id="CHEBI:17544"/>
        <dbReference type="ChEBI" id="CHEBI:30616"/>
        <dbReference type="ChEBI" id="CHEBI:33019"/>
        <dbReference type="ChEBI" id="CHEBI:57926"/>
        <dbReference type="ChEBI" id="CHEBI:73682"/>
        <dbReference type="EC" id="2.7.7.87"/>
    </reaction>
</comment>
<gene>
    <name evidence="13" type="ORF">A3G00_02175</name>
</gene>
<comment type="subcellular location">
    <subcellularLocation>
        <location evidence="1">Cytoplasm</location>
    </subcellularLocation>
</comment>